<proteinExistence type="predicted"/>
<gene>
    <name evidence="1" type="ORF">ACFPT7_12205</name>
</gene>
<dbReference type="EMBL" id="JBHSPH010000003">
    <property type="protein sequence ID" value="MFC5863059.1"/>
    <property type="molecule type" value="Genomic_DNA"/>
</dbReference>
<name>A0ABW1EFF1_9BACT</name>
<accession>A0ABW1EFF1</accession>
<dbReference type="Proteomes" id="UP001596091">
    <property type="component" value="Unassembled WGS sequence"/>
</dbReference>
<evidence type="ECO:0000313" key="2">
    <source>
        <dbReference type="Proteomes" id="UP001596091"/>
    </source>
</evidence>
<protein>
    <submittedName>
        <fullName evidence="1">Uncharacterized protein</fullName>
    </submittedName>
</protein>
<keyword evidence="2" id="KW-1185">Reference proteome</keyword>
<organism evidence="1 2">
    <name type="scientific">Acidicapsa dinghuensis</name>
    <dbReference type="NCBI Taxonomy" id="2218256"/>
    <lineage>
        <taxon>Bacteria</taxon>
        <taxon>Pseudomonadati</taxon>
        <taxon>Acidobacteriota</taxon>
        <taxon>Terriglobia</taxon>
        <taxon>Terriglobales</taxon>
        <taxon>Acidobacteriaceae</taxon>
        <taxon>Acidicapsa</taxon>
    </lineage>
</organism>
<dbReference type="RefSeq" id="WP_263339398.1">
    <property type="nucleotide sequence ID" value="NZ_JAGSYH010000005.1"/>
</dbReference>
<evidence type="ECO:0000313" key="1">
    <source>
        <dbReference type="EMBL" id="MFC5863059.1"/>
    </source>
</evidence>
<comment type="caution">
    <text evidence="1">The sequence shown here is derived from an EMBL/GenBank/DDBJ whole genome shotgun (WGS) entry which is preliminary data.</text>
</comment>
<reference evidence="2" key="1">
    <citation type="journal article" date="2019" name="Int. J. Syst. Evol. Microbiol.">
        <title>The Global Catalogue of Microorganisms (GCM) 10K type strain sequencing project: providing services to taxonomists for standard genome sequencing and annotation.</title>
        <authorList>
            <consortium name="The Broad Institute Genomics Platform"/>
            <consortium name="The Broad Institute Genome Sequencing Center for Infectious Disease"/>
            <person name="Wu L."/>
            <person name="Ma J."/>
        </authorList>
    </citation>
    <scope>NUCLEOTIDE SEQUENCE [LARGE SCALE GENOMIC DNA]</scope>
    <source>
        <strain evidence="2">JCM 4087</strain>
    </source>
</reference>
<sequence>MTWEQVYTINDWWDCPRLGVADVHDVPHIYESPFDPTLDDYSDFYLVSPIRPELPSLVLEDWEIWKRWSNGFDNQTASRENHPALPEDRARHEQIEREINGQLVTNPALVKKLYATFRRTAPGWSGFEVEWNEKQL</sequence>